<reference evidence="4 5" key="1">
    <citation type="submission" date="2023-05" db="EMBL/GenBank/DDBJ databases">
        <title>Genome sequence of Pinibacter sp. MAH-24.</title>
        <authorList>
            <person name="Huq M.A."/>
        </authorList>
    </citation>
    <scope>NUCLEOTIDE SEQUENCE [LARGE SCALE GENOMIC DNA]</scope>
    <source>
        <strain evidence="4 5">MAH-24</strain>
    </source>
</reference>
<dbReference type="Gene3D" id="3.55.50.30">
    <property type="match status" value="1"/>
</dbReference>
<sequence>MENLQLKELFRKYLENRCTADEVETLVRHFDTGSEVYLRQLILYELDQPEHIGNDIHLQALTDKAFGHIRSEINKQNDGGVSIPNHKFRRLWPRIAVAASVLFIVGLASYFIAHRPSNVPPVVAKQVPPADIAPGGNKAILILSRGQQINLSNAQNGNVAKDANVVIAKTADGKVVYRPEKNEKAKEVAYNTLKTPRGGKYDLTLSDGTKVWLNAASSITYPLAFTGRNREVEITGEAYFEVVHNAAQPFRVRVAGQVIDDLGTHFNINAYSDEPVIKTTLLEGSVRVSNSTGNVTLKPGQQAVTQSNQSIAINQDADMEEAIAWHHDLFKFNDASIETVMRQFARWYDVEVRYEGNIPQRSFSGKIYRNTSALKVSDILNYKQIHFRIEDRTIIVMP</sequence>
<dbReference type="RefSeq" id="WP_282333563.1">
    <property type="nucleotide sequence ID" value="NZ_JASBRG010000003.1"/>
</dbReference>
<dbReference type="Pfam" id="PF04773">
    <property type="entry name" value="FecR"/>
    <property type="match status" value="1"/>
</dbReference>
<keyword evidence="1" id="KW-0472">Membrane</keyword>
<dbReference type="Gene3D" id="2.60.120.1440">
    <property type="match status" value="1"/>
</dbReference>
<dbReference type="Pfam" id="PF16344">
    <property type="entry name" value="FecR_C"/>
    <property type="match status" value="1"/>
</dbReference>
<protein>
    <submittedName>
        <fullName evidence="4">FecR domain-containing protein</fullName>
    </submittedName>
</protein>
<keyword evidence="5" id="KW-1185">Reference proteome</keyword>
<dbReference type="Proteomes" id="UP001226434">
    <property type="component" value="Unassembled WGS sequence"/>
</dbReference>
<comment type="caution">
    <text evidence="4">The sequence shown here is derived from an EMBL/GenBank/DDBJ whole genome shotgun (WGS) entry which is preliminary data.</text>
</comment>
<dbReference type="EMBL" id="JASBRG010000003">
    <property type="protein sequence ID" value="MDI3319450.1"/>
    <property type="molecule type" value="Genomic_DNA"/>
</dbReference>
<feature type="domain" description="Protein FecR C-terminal" evidence="3">
    <location>
        <begin position="330"/>
        <end position="396"/>
    </location>
</feature>
<dbReference type="PANTHER" id="PTHR30273:SF2">
    <property type="entry name" value="PROTEIN FECR"/>
    <property type="match status" value="1"/>
</dbReference>
<evidence type="ECO:0000313" key="4">
    <source>
        <dbReference type="EMBL" id="MDI3319450.1"/>
    </source>
</evidence>
<evidence type="ECO:0000259" key="2">
    <source>
        <dbReference type="Pfam" id="PF04773"/>
    </source>
</evidence>
<gene>
    <name evidence="4" type="ORF">QJ048_06680</name>
</gene>
<proteinExistence type="predicted"/>
<dbReference type="InterPro" id="IPR012373">
    <property type="entry name" value="Ferrdict_sens_TM"/>
</dbReference>
<evidence type="ECO:0000256" key="1">
    <source>
        <dbReference type="SAM" id="Phobius"/>
    </source>
</evidence>
<organism evidence="4 5">
    <name type="scientific">Pinibacter soli</name>
    <dbReference type="NCBI Taxonomy" id="3044211"/>
    <lineage>
        <taxon>Bacteria</taxon>
        <taxon>Pseudomonadati</taxon>
        <taxon>Bacteroidota</taxon>
        <taxon>Chitinophagia</taxon>
        <taxon>Chitinophagales</taxon>
        <taxon>Chitinophagaceae</taxon>
        <taxon>Pinibacter</taxon>
    </lineage>
</organism>
<keyword evidence="1" id="KW-0812">Transmembrane</keyword>
<dbReference type="InterPro" id="IPR032508">
    <property type="entry name" value="FecR_C"/>
</dbReference>
<keyword evidence="1" id="KW-1133">Transmembrane helix</keyword>
<accession>A0ABT6RA84</accession>
<feature type="transmembrane region" description="Helical" evidence="1">
    <location>
        <begin position="95"/>
        <end position="113"/>
    </location>
</feature>
<dbReference type="InterPro" id="IPR006860">
    <property type="entry name" value="FecR"/>
</dbReference>
<evidence type="ECO:0000259" key="3">
    <source>
        <dbReference type="Pfam" id="PF16344"/>
    </source>
</evidence>
<dbReference type="PANTHER" id="PTHR30273">
    <property type="entry name" value="PERIPLASMIC SIGNAL SENSOR AND SIGMA FACTOR ACTIVATOR FECR-RELATED"/>
    <property type="match status" value="1"/>
</dbReference>
<name>A0ABT6RA84_9BACT</name>
<evidence type="ECO:0000313" key="5">
    <source>
        <dbReference type="Proteomes" id="UP001226434"/>
    </source>
</evidence>
<feature type="domain" description="FecR protein" evidence="2">
    <location>
        <begin position="192"/>
        <end position="287"/>
    </location>
</feature>